<dbReference type="EMBL" id="JBHSJD010000014">
    <property type="protein sequence ID" value="MFC5024462.1"/>
    <property type="molecule type" value="Genomic_DNA"/>
</dbReference>
<organism evidence="1 2">
    <name type="scientific">Streptomyces coeruleoprunus</name>
    <dbReference type="NCBI Taxonomy" id="285563"/>
    <lineage>
        <taxon>Bacteria</taxon>
        <taxon>Bacillati</taxon>
        <taxon>Actinomycetota</taxon>
        <taxon>Actinomycetes</taxon>
        <taxon>Kitasatosporales</taxon>
        <taxon>Streptomycetaceae</taxon>
        <taxon>Streptomyces</taxon>
    </lineage>
</organism>
<proteinExistence type="predicted"/>
<reference evidence="2" key="1">
    <citation type="journal article" date="2019" name="Int. J. Syst. Evol. Microbiol.">
        <title>The Global Catalogue of Microorganisms (GCM) 10K type strain sequencing project: providing services to taxonomists for standard genome sequencing and annotation.</title>
        <authorList>
            <consortium name="The Broad Institute Genomics Platform"/>
            <consortium name="The Broad Institute Genome Sequencing Center for Infectious Disease"/>
            <person name="Wu L."/>
            <person name="Ma J."/>
        </authorList>
    </citation>
    <scope>NUCLEOTIDE SEQUENCE [LARGE SCALE GENOMIC DNA]</scope>
    <source>
        <strain evidence="2">CGMCC 4.1648</strain>
    </source>
</reference>
<protein>
    <submittedName>
        <fullName evidence="1">Uncharacterized protein</fullName>
    </submittedName>
</protein>
<dbReference type="RefSeq" id="WP_345686728.1">
    <property type="nucleotide sequence ID" value="NZ_BAABIT010000001.1"/>
</dbReference>
<gene>
    <name evidence="1" type="ORF">ACFPM3_20240</name>
</gene>
<evidence type="ECO:0000313" key="1">
    <source>
        <dbReference type="EMBL" id="MFC5024462.1"/>
    </source>
</evidence>
<dbReference type="Proteomes" id="UP001595829">
    <property type="component" value="Unassembled WGS sequence"/>
</dbReference>
<evidence type="ECO:0000313" key="2">
    <source>
        <dbReference type="Proteomes" id="UP001595829"/>
    </source>
</evidence>
<name>A0ABV9XHK4_9ACTN</name>
<accession>A0ABV9XHK4</accession>
<sequence>MANWTFRTPSVDEGPAVSGNRLMRFYKLARGITILNRAGVYTAVRYPTEDEIAAATTAYLGGHEYTVDDATKAALIAAGVGVTEANFTAL</sequence>
<comment type="caution">
    <text evidence="1">The sequence shown here is derived from an EMBL/GenBank/DDBJ whole genome shotgun (WGS) entry which is preliminary data.</text>
</comment>
<keyword evidence="2" id="KW-1185">Reference proteome</keyword>